<dbReference type="Pfam" id="PF04138">
    <property type="entry name" value="GtrA_DPMS_TM"/>
    <property type="match status" value="1"/>
</dbReference>
<dbReference type="OrthoDB" id="7619475at2"/>
<feature type="transmembrane region" description="Helical" evidence="6">
    <location>
        <begin position="36"/>
        <end position="56"/>
    </location>
</feature>
<dbReference type="PANTHER" id="PTHR38459">
    <property type="entry name" value="PROPHAGE BACTOPRENOL-LINKED GLUCOSE TRANSLOCASE HOMOLOG"/>
    <property type="match status" value="1"/>
</dbReference>
<proteinExistence type="inferred from homology"/>
<keyword evidence="3 6" id="KW-0812">Transmembrane</keyword>
<dbReference type="GO" id="GO:0000271">
    <property type="term" value="P:polysaccharide biosynthetic process"/>
    <property type="evidence" value="ECO:0007669"/>
    <property type="project" value="InterPro"/>
</dbReference>
<name>A0A2T5JVT2_9RHOB</name>
<gene>
    <name evidence="8" type="ORF">C8J28_11753</name>
</gene>
<keyword evidence="9" id="KW-1185">Reference proteome</keyword>
<accession>A0A2T5JVT2</accession>
<evidence type="ECO:0000256" key="5">
    <source>
        <dbReference type="ARBA" id="ARBA00023136"/>
    </source>
</evidence>
<evidence type="ECO:0000256" key="2">
    <source>
        <dbReference type="ARBA" id="ARBA00009399"/>
    </source>
</evidence>
<dbReference type="GO" id="GO:0005886">
    <property type="term" value="C:plasma membrane"/>
    <property type="evidence" value="ECO:0007669"/>
    <property type="project" value="TreeGrafter"/>
</dbReference>
<dbReference type="InterPro" id="IPR051401">
    <property type="entry name" value="GtrA_CellWall_Glycosyl"/>
</dbReference>
<evidence type="ECO:0000256" key="1">
    <source>
        <dbReference type="ARBA" id="ARBA00004141"/>
    </source>
</evidence>
<keyword evidence="4 6" id="KW-1133">Transmembrane helix</keyword>
<evidence type="ECO:0000313" key="8">
    <source>
        <dbReference type="EMBL" id="PTR14284.1"/>
    </source>
</evidence>
<comment type="similarity">
    <text evidence="2">Belongs to the GtrA family.</text>
</comment>
<dbReference type="PANTHER" id="PTHR38459:SF1">
    <property type="entry name" value="PROPHAGE BACTOPRENOL-LINKED GLUCOSE TRANSLOCASE HOMOLOG"/>
    <property type="match status" value="1"/>
</dbReference>
<dbReference type="InterPro" id="IPR007267">
    <property type="entry name" value="GtrA_DPMS_TM"/>
</dbReference>
<protein>
    <submittedName>
        <fullName evidence="8">Putative flippase GtrA</fullName>
    </submittedName>
</protein>
<dbReference type="RefSeq" id="WP_108221844.1">
    <property type="nucleotide sequence ID" value="NZ_CP183928.1"/>
</dbReference>
<evidence type="ECO:0000256" key="6">
    <source>
        <dbReference type="SAM" id="Phobius"/>
    </source>
</evidence>
<comment type="subcellular location">
    <subcellularLocation>
        <location evidence="1">Membrane</location>
        <topology evidence="1">Multi-pass membrane protein</topology>
    </subcellularLocation>
</comment>
<feature type="transmembrane region" description="Helical" evidence="6">
    <location>
        <begin position="115"/>
        <end position="132"/>
    </location>
</feature>
<feature type="domain" description="GtrA/DPMS transmembrane" evidence="7">
    <location>
        <begin position="11"/>
        <end position="138"/>
    </location>
</feature>
<reference evidence="8 9" key="1">
    <citation type="submission" date="2018-04" db="EMBL/GenBank/DDBJ databases">
        <title>Genomic Encyclopedia of Type Strains, Phase III (KMG-III): the genomes of soil and plant-associated and newly described type strains.</title>
        <authorList>
            <person name="Whitman W."/>
        </authorList>
    </citation>
    <scope>NUCLEOTIDE SEQUENCE [LARGE SCALE GENOMIC DNA]</scope>
    <source>
        <strain evidence="8 9">KA25</strain>
    </source>
</reference>
<feature type="transmembrane region" description="Helical" evidence="6">
    <location>
        <begin position="12"/>
        <end position="30"/>
    </location>
</feature>
<evidence type="ECO:0000313" key="9">
    <source>
        <dbReference type="Proteomes" id="UP000244060"/>
    </source>
</evidence>
<dbReference type="EMBL" id="QAOT01000017">
    <property type="protein sequence ID" value="PTR14284.1"/>
    <property type="molecule type" value="Genomic_DNA"/>
</dbReference>
<feature type="transmembrane region" description="Helical" evidence="6">
    <location>
        <begin position="82"/>
        <end position="103"/>
    </location>
</feature>
<dbReference type="AlphaFoldDB" id="A0A2T5JVT2"/>
<dbReference type="Proteomes" id="UP000244060">
    <property type="component" value="Unassembled WGS sequence"/>
</dbReference>
<sequence length="154" mass="16123">MAARLPAELIRFGLVAVLGLGADLAVAWGLAVLAGLSLPLAATCGFATGAALNYVLHHSWTFRAAGPRAPEQRRVASHAARLLRYGLGLGLTLLARVATVALAGRFLFAAEGQELPALLAGTLVSFIVNYLTSKHFVFQTRGTPPPCGPLPDIR</sequence>
<organism evidence="8 9">
    <name type="scientific">Cereibacter azotoformans</name>
    <dbReference type="NCBI Taxonomy" id="43057"/>
    <lineage>
        <taxon>Bacteria</taxon>
        <taxon>Pseudomonadati</taxon>
        <taxon>Pseudomonadota</taxon>
        <taxon>Alphaproteobacteria</taxon>
        <taxon>Rhodobacterales</taxon>
        <taxon>Paracoccaceae</taxon>
        <taxon>Cereibacter</taxon>
    </lineage>
</organism>
<evidence type="ECO:0000259" key="7">
    <source>
        <dbReference type="Pfam" id="PF04138"/>
    </source>
</evidence>
<evidence type="ECO:0000256" key="4">
    <source>
        <dbReference type="ARBA" id="ARBA00022989"/>
    </source>
</evidence>
<comment type="caution">
    <text evidence="8">The sequence shown here is derived from an EMBL/GenBank/DDBJ whole genome shotgun (WGS) entry which is preliminary data.</text>
</comment>
<evidence type="ECO:0000256" key="3">
    <source>
        <dbReference type="ARBA" id="ARBA00022692"/>
    </source>
</evidence>
<keyword evidence="5 6" id="KW-0472">Membrane</keyword>